<organism evidence="4">
    <name type="scientific">Ostrinia nubilalis</name>
    <name type="common">European corn borer</name>
    <name type="synonym">Pyralis nubilalis</name>
    <dbReference type="NCBI Taxonomy" id="29057"/>
    <lineage>
        <taxon>Eukaryota</taxon>
        <taxon>Metazoa</taxon>
        <taxon>Ecdysozoa</taxon>
        <taxon>Arthropoda</taxon>
        <taxon>Hexapoda</taxon>
        <taxon>Insecta</taxon>
        <taxon>Pterygota</taxon>
        <taxon>Neoptera</taxon>
        <taxon>Endopterygota</taxon>
        <taxon>Lepidoptera</taxon>
        <taxon>Glossata</taxon>
        <taxon>Ditrysia</taxon>
        <taxon>Pyraloidea</taxon>
        <taxon>Crambidae</taxon>
        <taxon>Pyraustinae</taxon>
        <taxon>Ostrinia</taxon>
    </lineage>
</organism>
<feature type="signal peptide" evidence="2">
    <location>
        <begin position="1"/>
        <end position="17"/>
    </location>
</feature>
<dbReference type="GO" id="GO:0006508">
    <property type="term" value="P:proteolysis"/>
    <property type="evidence" value="ECO:0007669"/>
    <property type="project" value="InterPro"/>
</dbReference>
<protein>
    <submittedName>
        <fullName evidence="4">Serine proteinase diverged</fullName>
    </submittedName>
</protein>
<dbReference type="InterPro" id="IPR009003">
    <property type="entry name" value="Peptidase_S1_PA"/>
</dbReference>
<evidence type="ECO:0000256" key="1">
    <source>
        <dbReference type="SAM" id="MobiDB-lite"/>
    </source>
</evidence>
<dbReference type="PANTHER" id="PTHR24260:SF136">
    <property type="entry name" value="GH08193P-RELATED"/>
    <property type="match status" value="1"/>
</dbReference>
<dbReference type="GO" id="GO:0004252">
    <property type="term" value="F:serine-type endopeptidase activity"/>
    <property type="evidence" value="ECO:0007669"/>
    <property type="project" value="InterPro"/>
</dbReference>
<dbReference type="InterPro" id="IPR001254">
    <property type="entry name" value="Trypsin_dom"/>
</dbReference>
<dbReference type="InterPro" id="IPR043504">
    <property type="entry name" value="Peptidase_S1_PA_chymotrypsin"/>
</dbReference>
<reference evidence="4" key="1">
    <citation type="submission" date="2008-04" db="EMBL/GenBank/DDBJ databases">
        <title>Ostrinia nubilalis serine proteases.</title>
        <authorList>
            <person name="Coates B.S."/>
        </authorList>
    </citation>
    <scope>NUCLEOTIDE SEQUENCE</scope>
    <source>
        <tissue evidence="4">Midgut</tissue>
    </source>
</reference>
<keyword evidence="2" id="KW-0732">Signal</keyword>
<dbReference type="Gene3D" id="2.40.10.10">
    <property type="entry name" value="Trypsin-like serine proteases"/>
    <property type="match status" value="1"/>
</dbReference>
<dbReference type="Pfam" id="PF00089">
    <property type="entry name" value="Trypsin"/>
    <property type="match status" value="1"/>
</dbReference>
<dbReference type="PANTHER" id="PTHR24260">
    <property type="match status" value="1"/>
</dbReference>
<evidence type="ECO:0000313" key="4">
    <source>
        <dbReference type="EMBL" id="ACI45418.1"/>
    </source>
</evidence>
<feature type="compositionally biased region" description="Acidic residues" evidence="1">
    <location>
        <begin position="242"/>
        <end position="288"/>
    </location>
</feature>
<dbReference type="SUPFAM" id="SSF50494">
    <property type="entry name" value="Trypsin-like serine proteases"/>
    <property type="match status" value="1"/>
</dbReference>
<dbReference type="InterPro" id="IPR051333">
    <property type="entry name" value="CLIP_Serine_Protease"/>
</dbReference>
<dbReference type="PROSITE" id="PS50240">
    <property type="entry name" value="TRYPSIN_DOM"/>
    <property type="match status" value="1"/>
</dbReference>
<dbReference type="EMBL" id="EU673455">
    <property type="protein sequence ID" value="ACI45418.1"/>
    <property type="molecule type" value="mRNA"/>
</dbReference>
<name>B6D1R2_OSTNU</name>
<evidence type="ECO:0000259" key="3">
    <source>
        <dbReference type="PROSITE" id="PS50240"/>
    </source>
</evidence>
<proteinExistence type="evidence at transcript level"/>
<dbReference type="AlphaFoldDB" id="B6D1R2"/>
<feature type="domain" description="Peptidase S1" evidence="3">
    <location>
        <begin position="23"/>
        <end position="232"/>
    </location>
</feature>
<dbReference type="InterPro" id="IPR001314">
    <property type="entry name" value="Peptidase_S1A"/>
</dbReference>
<dbReference type="SMART" id="SM00020">
    <property type="entry name" value="Tryp_SPc"/>
    <property type="match status" value="1"/>
</dbReference>
<dbReference type="PRINTS" id="PR00722">
    <property type="entry name" value="CHYMOTRYPSIN"/>
</dbReference>
<evidence type="ECO:0000256" key="2">
    <source>
        <dbReference type="SAM" id="SignalP"/>
    </source>
</evidence>
<accession>B6D1R2</accession>
<feature type="region of interest" description="Disordered" evidence="1">
    <location>
        <begin position="234"/>
        <end position="297"/>
    </location>
</feature>
<feature type="chain" id="PRO_5002843662" evidence="2">
    <location>
        <begin position="18"/>
        <end position="297"/>
    </location>
</feature>
<sequence>MKGFALVLLCAVAASQARSTGVEIGREAASLGENPWLVHLRLAVTNSGGLLNSCIGSLVDPRWVLTSASCVNSVNFVWIRYGAVDVFTPELVTEGGAAAGHLVQRHPQYDPVTGANDIALIRINRYVLNPPSANIAVVELAAADAEVPSSGKVCTYGADDDGAAGEFLSCVDADVSTDDDGVISADAESTIFDLGSPLVKDGVQYGILTRAGDSSSFINPAAYRDWIEQTAEIQLPGGNDSGDSDDNGDDSDDNGDDSDDNGDDSDDNGDDSDDNGDDSIDSDGSEDSEGLKINFVN</sequence>